<keyword evidence="2" id="KW-0560">Oxidoreductase</keyword>
<dbReference type="AlphaFoldDB" id="A0A5C6F6T9"/>
<evidence type="ECO:0000256" key="1">
    <source>
        <dbReference type="ARBA" id="ARBA00006484"/>
    </source>
</evidence>
<dbReference type="RefSeq" id="WP_246151529.1">
    <property type="nucleotide sequence ID" value="NZ_SJPX01000002.1"/>
</dbReference>
<dbReference type="GO" id="GO:0030497">
    <property type="term" value="P:fatty acid elongation"/>
    <property type="evidence" value="ECO:0007669"/>
    <property type="project" value="TreeGrafter"/>
</dbReference>
<gene>
    <name evidence="2" type="primary">fabG_3</name>
    <name evidence="2" type="ORF">Poly59_21080</name>
</gene>
<reference evidence="2 3" key="1">
    <citation type="submission" date="2019-02" db="EMBL/GenBank/DDBJ databases">
        <title>Deep-cultivation of Planctomycetes and their phenomic and genomic characterization uncovers novel biology.</title>
        <authorList>
            <person name="Wiegand S."/>
            <person name="Jogler M."/>
            <person name="Boedeker C."/>
            <person name="Pinto D."/>
            <person name="Vollmers J."/>
            <person name="Rivas-Marin E."/>
            <person name="Kohn T."/>
            <person name="Peeters S.H."/>
            <person name="Heuer A."/>
            <person name="Rast P."/>
            <person name="Oberbeckmann S."/>
            <person name="Bunk B."/>
            <person name="Jeske O."/>
            <person name="Meyerdierks A."/>
            <person name="Storesund J.E."/>
            <person name="Kallscheuer N."/>
            <person name="Luecker S."/>
            <person name="Lage O.M."/>
            <person name="Pohl T."/>
            <person name="Merkel B.J."/>
            <person name="Hornburger P."/>
            <person name="Mueller R.-W."/>
            <person name="Bruemmer F."/>
            <person name="Labrenz M."/>
            <person name="Spormann A.M."/>
            <person name="Op Den Camp H."/>
            <person name="Overmann J."/>
            <person name="Amann R."/>
            <person name="Jetten M.S.M."/>
            <person name="Mascher T."/>
            <person name="Medema M.H."/>
            <person name="Devos D.P."/>
            <person name="Kaster A.-K."/>
            <person name="Ovreas L."/>
            <person name="Rohde M."/>
            <person name="Galperin M.Y."/>
            <person name="Jogler C."/>
        </authorList>
    </citation>
    <scope>NUCLEOTIDE SEQUENCE [LARGE SCALE GENOMIC DNA]</scope>
    <source>
        <strain evidence="2 3">Poly59</strain>
    </source>
</reference>
<dbReference type="SUPFAM" id="SSF51735">
    <property type="entry name" value="NAD(P)-binding Rossmann-fold domains"/>
    <property type="match status" value="1"/>
</dbReference>
<dbReference type="Gene3D" id="3.40.50.720">
    <property type="entry name" value="NAD(P)-binding Rossmann-like Domain"/>
    <property type="match status" value="1"/>
</dbReference>
<dbReference type="InterPro" id="IPR002347">
    <property type="entry name" value="SDR_fam"/>
</dbReference>
<dbReference type="PANTHER" id="PTHR42760">
    <property type="entry name" value="SHORT-CHAIN DEHYDROGENASES/REDUCTASES FAMILY MEMBER"/>
    <property type="match status" value="1"/>
</dbReference>
<proteinExistence type="inferred from homology"/>
<dbReference type="EC" id="1.1.1.100" evidence="2"/>
<organism evidence="2 3">
    <name type="scientific">Rubripirellula reticaptiva</name>
    <dbReference type="NCBI Taxonomy" id="2528013"/>
    <lineage>
        <taxon>Bacteria</taxon>
        <taxon>Pseudomonadati</taxon>
        <taxon>Planctomycetota</taxon>
        <taxon>Planctomycetia</taxon>
        <taxon>Pirellulales</taxon>
        <taxon>Pirellulaceae</taxon>
        <taxon>Rubripirellula</taxon>
    </lineage>
</organism>
<comment type="similarity">
    <text evidence="1">Belongs to the short-chain dehydrogenases/reductases (SDR) family.</text>
</comment>
<comment type="caution">
    <text evidence="2">The sequence shown here is derived from an EMBL/GenBank/DDBJ whole genome shotgun (WGS) entry which is preliminary data.</text>
</comment>
<sequence length="351" mass="37660">MKKSFVATIWNVQISHTGVKAARVSVKTALWLFGFPSQLGLPVDYQVPSAACTASKLHPPENRWSPLGCGDSGWFYLFVPRFLRLSGSFESTAAVVTGASSGIGRAIAIGLAHAGVSRIAVHYRKNLLGAQQTAFAIEETGATAVAIPADLADPEHGRRLIDRAFDELGPIQTWVNNAGADVLTGDAGAWNFERKLKHLMDVDVIGTIGLSRQVAERLAAQNSLSQDSSSPPSMVFLGWDQSSAGMEGDAGQMFGPVKAAVTAFAKSLAQSMAPKVRINTVAPGWIQTSWGEKTSEYWDSRAKDQSLMGRWGSPDDIAKAVCYLADPANSFLTGQTLEVNGGWSRRYDADR</sequence>
<dbReference type="EMBL" id="SJPX01000002">
    <property type="protein sequence ID" value="TWU55806.1"/>
    <property type="molecule type" value="Genomic_DNA"/>
</dbReference>
<accession>A0A5C6F6T9</accession>
<dbReference type="InterPro" id="IPR036291">
    <property type="entry name" value="NAD(P)-bd_dom_sf"/>
</dbReference>
<name>A0A5C6F6T9_9BACT</name>
<evidence type="ECO:0000313" key="3">
    <source>
        <dbReference type="Proteomes" id="UP000317977"/>
    </source>
</evidence>
<dbReference type="Proteomes" id="UP000317977">
    <property type="component" value="Unassembled WGS sequence"/>
</dbReference>
<evidence type="ECO:0000313" key="2">
    <source>
        <dbReference type="EMBL" id="TWU55806.1"/>
    </source>
</evidence>
<dbReference type="GO" id="GO:0004316">
    <property type="term" value="F:3-oxoacyl-[acyl-carrier-protein] reductase (NADPH) activity"/>
    <property type="evidence" value="ECO:0007669"/>
    <property type="project" value="UniProtKB-EC"/>
</dbReference>
<keyword evidence="3" id="KW-1185">Reference proteome</keyword>
<dbReference type="PANTHER" id="PTHR42760:SF40">
    <property type="entry name" value="3-OXOACYL-[ACYL-CARRIER-PROTEIN] REDUCTASE, CHLOROPLASTIC"/>
    <property type="match status" value="1"/>
</dbReference>
<dbReference type="CDD" id="cd05233">
    <property type="entry name" value="SDR_c"/>
    <property type="match status" value="1"/>
</dbReference>
<protein>
    <submittedName>
        <fullName evidence="2">3-oxoacyl-[acyl-carrier-protein] reductase FabG</fullName>
        <ecNumber evidence="2">1.1.1.100</ecNumber>
    </submittedName>
</protein>
<dbReference type="PRINTS" id="PR00081">
    <property type="entry name" value="GDHRDH"/>
</dbReference>
<dbReference type="Pfam" id="PF13561">
    <property type="entry name" value="adh_short_C2"/>
    <property type="match status" value="1"/>
</dbReference>